<organism evidence="4 5">
    <name type="scientific">Amycolatopsis taiwanensis</name>
    <dbReference type="NCBI Taxonomy" id="342230"/>
    <lineage>
        <taxon>Bacteria</taxon>
        <taxon>Bacillati</taxon>
        <taxon>Actinomycetota</taxon>
        <taxon>Actinomycetes</taxon>
        <taxon>Pseudonocardiales</taxon>
        <taxon>Pseudonocardiaceae</taxon>
        <taxon>Amycolatopsis</taxon>
    </lineage>
</organism>
<dbReference type="Gene3D" id="3.40.710.10">
    <property type="entry name" value="DD-peptidase/beta-lactamase superfamily"/>
    <property type="match status" value="1"/>
</dbReference>
<dbReference type="Proteomes" id="UP001165136">
    <property type="component" value="Unassembled WGS sequence"/>
</dbReference>
<dbReference type="SUPFAM" id="SSF56601">
    <property type="entry name" value="beta-lactamase/transpeptidase-like"/>
    <property type="match status" value="1"/>
</dbReference>
<keyword evidence="1" id="KW-0472">Membrane</keyword>
<evidence type="ECO:0000313" key="5">
    <source>
        <dbReference type="Proteomes" id="UP001165136"/>
    </source>
</evidence>
<feature type="domain" description="Beta-lactamase-related" evidence="3">
    <location>
        <begin position="42"/>
        <end position="357"/>
    </location>
</feature>
<comment type="caution">
    <text evidence="4">The sequence shown here is derived from an EMBL/GenBank/DDBJ whole genome shotgun (WGS) entry which is preliminary data.</text>
</comment>
<dbReference type="EMBL" id="BSTI01000028">
    <property type="protein sequence ID" value="GLY70928.1"/>
    <property type="molecule type" value="Genomic_DNA"/>
</dbReference>
<accession>A0A9W6VGL2</accession>
<dbReference type="InterPro" id="IPR012338">
    <property type="entry name" value="Beta-lactam/transpept-like"/>
</dbReference>
<dbReference type="Pfam" id="PF00144">
    <property type="entry name" value="Beta-lactamase"/>
    <property type="match status" value="1"/>
</dbReference>
<keyword evidence="4" id="KW-0378">Hydrolase</keyword>
<keyword evidence="5" id="KW-1185">Reference proteome</keyword>
<name>A0A9W6VGL2_9PSEU</name>
<proteinExistence type="predicted"/>
<keyword evidence="2" id="KW-0732">Signal</keyword>
<protein>
    <submittedName>
        <fullName evidence="4">Serine hydrolase</fullName>
    </submittedName>
</protein>
<feature type="transmembrane region" description="Helical" evidence="1">
    <location>
        <begin position="420"/>
        <end position="445"/>
    </location>
</feature>
<evidence type="ECO:0000256" key="2">
    <source>
        <dbReference type="SAM" id="SignalP"/>
    </source>
</evidence>
<dbReference type="PANTHER" id="PTHR46825:SF9">
    <property type="entry name" value="BETA-LACTAMASE-RELATED DOMAIN-CONTAINING PROTEIN"/>
    <property type="match status" value="1"/>
</dbReference>
<sequence length="505" mass="53044">MGQVRLLWRGVVIVAAALLAAATPGSAVANEVANEGVDQAAVDRLVTEFADGAAYPGVAVAITKGDRVVYVAGHGHDSSGQPVTASTPMPIASVSKSFTALAVMQLVEAGKVTLDKPLRDYVPDFQTVDSQGAEITVRELLNQTSGITDRTLPEKSLPQPDSLAGAVVRARQATLSVAPGTKHNYTNTNYHLAARLVEVVSGEPFADYMRRHVFEPAGMLATTTIDVTPHDVPGTVAKGYIYAYGASIPATEPERFVAGSDGVITTATDLARWLVVQSNDGRTAEGAPLVSPGGITAMHTASDPRWTYGMGWDTSSDGRVRHSGVWFTYTAGALLLPSGYGIAVMTNSGYALGNDGTGPLENALATLLEGGNPSTGSPMRLTIDLVLAGLTLLSIALGTRNLRRRRVWAGRVGARPVWRLALRLLPRFIPLVILTTLPGLGASLIGGGRDVTYFQLVYYSVALVLWLLVASLMNIGVVVARVLAVRELRRSSGTASQTPAPVAAG</sequence>
<dbReference type="GO" id="GO:0016787">
    <property type="term" value="F:hydrolase activity"/>
    <property type="evidence" value="ECO:0007669"/>
    <property type="project" value="UniProtKB-KW"/>
</dbReference>
<feature type="transmembrane region" description="Helical" evidence="1">
    <location>
        <begin position="381"/>
        <end position="399"/>
    </location>
</feature>
<keyword evidence="1" id="KW-0812">Transmembrane</keyword>
<dbReference type="InterPro" id="IPR001466">
    <property type="entry name" value="Beta-lactam-related"/>
</dbReference>
<feature type="transmembrane region" description="Helical" evidence="1">
    <location>
        <begin position="457"/>
        <end position="484"/>
    </location>
</feature>
<dbReference type="AlphaFoldDB" id="A0A9W6VGL2"/>
<evidence type="ECO:0000313" key="4">
    <source>
        <dbReference type="EMBL" id="GLY70928.1"/>
    </source>
</evidence>
<gene>
    <name evidence="4" type="ORF">Atai01_75470</name>
</gene>
<feature type="signal peptide" evidence="2">
    <location>
        <begin position="1"/>
        <end position="29"/>
    </location>
</feature>
<dbReference type="InterPro" id="IPR050491">
    <property type="entry name" value="AmpC-like"/>
</dbReference>
<evidence type="ECO:0000256" key="1">
    <source>
        <dbReference type="SAM" id="Phobius"/>
    </source>
</evidence>
<reference evidence="4" key="1">
    <citation type="submission" date="2023-03" db="EMBL/GenBank/DDBJ databases">
        <title>Amycolatopsis taiwanensis NBRC 103393.</title>
        <authorList>
            <person name="Ichikawa N."/>
            <person name="Sato H."/>
            <person name="Tonouchi N."/>
        </authorList>
    </citation>
    <scope>NUCLEOTIDE SEQUENCE</scope>
    <source>
        <strain evidence="4">NBRC 103393</strain>
    </source>
</reference>
<dbReference type="PANTHER" id="PTHR46825">
    <property type="entry name" value="D-ALANYL-D-ALANINE-CARBOXYPEPTIDASE/ENDOPEPTIDASE AMPH"/>
    <property type="match status" value="1"/>
</dbReference>
<keyword evidence="1" id="KW-1133">Transmembrane helix</keyword>
<evidence type="ECO:0000259" key="3">
    <source>
        <dbReference type="Pfam" id="PF00144"/>
    </source>
</evidence>
<feature type="chain" id="PRO_5040788421" evidence="2">
    <location>
        <begin position="30"/>
        <end position="505"/>
    </location>
</feature>